<dbReference type="RefSeq" id="WP_184638333.1">
    <property type="nucleotide sequence ID" value="NZ_BAABKT010000038.1"/>
</dbReference>
<accession>A0A841EC53</accession>
<dbReference type="AlphaFoldDB" id="A0A841EC53"/>
<dbReference type="EMBL" id="JACHLY010000001">
    <property type="protein sequence ID" value="MBB6000725.1"/>
    <property type="molecule type" value="Genomic_DNA"/>
</dbReference>
<feature type="region of interest" description="Disordered" evidence="1">
    <location>
        <begin position="72"/>
        <end position="95"/>
    </location>
</feature>
<proteinExistence type="predicted"/>
<comment type="caution">
    <text evidence="2">The sequence shown here is derived from an EMBL/GenBank/DDBJ whole genome shotgun (WGS) entry which is preliminary data.</text>
</comment>
<reference evidence="2 3" key="1">
    <citation type="submission" date="2020-08" db="EMBL/GenBank/DDBJ databases">
        <title>Sequencing the genomes of 1000 actinobacteria strains.</title>
        <authorList>
            <person name="Klenk H.-P."/>
        </authorList>
    </citation>
    <scope>NUCLEOTIDE SEQUENCE [LARGE SCALE GENOMIC DNA]</scope>
    <source>
        <strain evidence="2 3">DSM 44593</strain>
    </source>
</reference>
<gene>
    <name evidence="2" type="ORF">HNR25_004476</name>
</gene>
<organism evidence="2 3">
    <name type="scientific">Streptomonospora salina</name>
    <dbReference type="NCBI Taxonomy" id="104205"/>
    <lineage>
        <taxon>Bacteria</taxon>
        <taxon>Bacillati</taxon>
        <taxon>Actinomycetota</taxon>
        <taxon>Actinomycetes</taxon>
        <taxon>Streptosporangiales</taxon>
        <taxon>Nocardiopsidaceae</taxon>
        <taxon>Streptomonospora</taxon>
    </lineage>
</organism>
<evidence type="ECO:0000313" key="2">
    <source>
        <dbReference type="EMBL" id="MBB6000725.1"/>
    </source>
</evidence>
<sequence>MLFSSTARQAAASSWPLLVLLLVLVPVAAVHGIGGALTHGHPDTALEGSAAAAHADGGGAAHGVHSLTVAPRHDARGGSAAGASPTGHADHVHADGDDCSAARIADSEPHSHADCVSVAPSAGVLWLVCWPAFLAAGPRALAPAPPRAIVVRGRRRRRTRLRCTRLRLAELSVLRI</sequence>
<protein>
    <submittedName>
        <fullName evidence="2">Uncharacterized protein</fullName>
    </submittedName>
</protein>
<evidence type="ECO:0000256" key="1">
    <source>
        <dbReference type="SAM" id="MobiDB-lite"/>
    </source>
</evidence>
<keyword evidence="3" id="KW-1185">Reference proteome</keyword>
<name>A0A841EC53_9ACTN</name>
<evidence type="ECO:0000313" key="3">
    <source>
        <dbReference type="Proteomes" id="UP000578077"/>
    </source>
</evidence>
<dbReference type="Proteomes" id="UP000578077">
    <property type="component" value="Unassembled WGS sequence"/>
</dbReference>